<organism evidence="2 3">
    <name type="scientific">Candidatus Gottesmanbacteria bacterium GW2011_GWB1_44_11c</name>
    <dbReference type="NCBI Taxonomy" id="1618447"/>
    <lineage>
        <taxon>Bacteria</taxon>
        <taxon>Candidatus Gottesmaniibacteriota</taxon>
    </lineage>
</organism>
<keyword evidence="1" id="KW-1133">Transmembrane helix</keyword>
<reference evidence="2 3" key="1">
    <citation type="journal article" date="2015" name="Nature">
        <title>rRNA introns, odd ribosomes, and small enigmatic genomes across a large radiation of phyla.</title>
        <authorList>
            <person name="Brown C.T."/>
            <person name="Hug L.A."/>
            <person name="Thomas B.C."/>
            <person name="Sharon I."/>
            <person name="Castelle C.J."/>
            <person name="Singh A."/>
            <person name="Wilkins M.J."/>
            <person name="Williams K.H."/>
            <person name="Banfield J.F."/>
        </authorList>
    </citation>
    <scope>NUCLEOTIDE SEQUENCE [LARGE SCALE GENOMIC DNA]</scope>
</reference>
<name>A0A0G1GWM5_9BACT</name>
<accession>A0A0G1GWM5</accession>
<keyword evidence="1" id="KW-0472">Membrane</keyword>
<dbReference type="EMBL" id="LCHM01000002">
    <property type="protein sequence ID" value="KKT39035.1"/>
    <property type="molecule type" value="Genomic_DNA"/>
</dbReference>
<proteinExistence type="predicted"/>
<evidence type="ECO:0000313" key="3">
    <source>
        <dbReference type="Proteomes" id="UP000034617"/>
    </source>
</evidence>
<gene>
    <name evidence="2" type="ORF">UW22_C0002G0011</name>
</gene>
<keyword evidence="1" id="KW-0812">Transmembrane</keyword>
<evidence type="ECO:0000313" key="2">
    <source>
        <dbReference type="EMBL" id="KKT39035.1"/>
    </source>
</evidence>
<sequence length="149" mass="16866">MLKLIVLPFLIGIIIERIIHSLSMSISTTTDIKNLAESFQAVCVGIAALFSAITFAPVLEKIVKKKTLISKYRKLYPVSELGKNYKLVHHPHRGRGHVYLIDIRSKTTHHVENMGTMKDLDFDWGVVQDITADEYDKFTPANNIDTQVD</sequence>
<feature type="transmembrane region" description="Helical" evidence="1">
    <location>
        <begin position="39"/>
        <end position="59"/>
    </location>
</feature>
<comment type="caution">
    <text evidence="2">The sequence shown here is derived from an EMBL/GenBank/DDBJ whole genome shotgun (WGS) entry which is preliminary data.</text>
</comment>
<dbReference type="Proteomes" id="UP000034617">
    <property type="component" value="Unassembled WGS sequence"/>
</dbReference>
<dbReference type="AlphaFoldDB" id="A0A0G1GWM5"/>
<evidence type="ECO:0000256" key="1">
    <source>
        <dbReference type="SAM" id="Phobius"/>
    </source>
</evidence>
<protein>
    <submittedName>
        <fullName evidence="2">Uncharacterized protein</fullName>
    </submittedName>
</protein>